<evidence type="ECO:0000313" key="12">
    <source>
        <dbReference type="Proteomes" id="UP000757435"/>
    </source>
</evidence>
<dbReference type="GO" id="GO:0046872">
    <property type="term" value="F:metal ion binding"/>
    <property type="evidence" value="ECO:0007669"/>
    <property type="project" value="UniProtKB-KW"/>
</dbReference>
<keyword evidence="5" id="KW-0479">Metal-binding</keyword>
<proteinExistence type="inferred from homology"/>
<dbReference type="InterPro" id="IPR052038">
    <property type="entry name" value="Type-VII_TA_antitoxin"/>
</dbReference>
<dbReference type="CDD" id="cd05403">
    <property type="entry name" value="NT_KNTase_like"/>
    <property type="match status" value="1"/>
</dbReference>
<dbReference type="AlphaFoldDB" id="A0A951QAX0"/>
<evidence type="ECO:0000256" key="6">
    <source>
        <dbReference type="ARBA" id="ARBA00022741"/>
    </source>
</evidence>
<evidence type="ECO:0000256" key="9">
    <source>
        <dbReference type="ARBA" id="ARBA00038276"/>
    </source>
</evidence>
<keyword evidence="6" id="KW-0547">Nucleotide-binding</keyword>
<comment type="cofactor">
    <cofactor evidence="1">
        <name>Mg(2+)</name>
        <dbReference type="ChEBI" id="CHEBI:18420"/>
    </cofactor>
</comment>
<keyword evidence="8" id="KW-0460">Magnesium</keyword>
<dbReference type="PANTHER" id="PTHR33571">
    <property type="entry name" value="SSL8005 PROTEIN"/>
    <property type="match status" value="1"/>
</dbReference>
<dbReference type="EMBL" id="JAHHHD010000005">
    <property type="protein sequence ID" value="MBW4658479.1"/>
    <property type="molecule type" value="Genomic_DNA"/>
</dbReference>
<dbReference type="Pfam" id="PF01909">
    <property type="entry name" value="NTP_transf_2"/>
    <property type="match status" value="1"/>
</dbReference>
<evidence type="ECO:0000256" key="2">
    <source>
        <dbReference type="ARBA" id="ARBA00022649"/>
    </source>
</evidence>
<reference evidence="11" key="1">
    <citation type="submission" date="2021-05" db="EMBL/GenBank/DDBJ databases">
        <authorList>
            <person name="Pietrasiak N."/>
            <person name="Ward R."/>
            <person name="Stajich J.E."/>
            <person name="Kurbessoian T."/>
        </authorList>
    </citation>
    <scope>NUCLEOTIDE SEQUENCE</scope>
    <source>
        <strain evidence="11">UHER 2000/2452</strain>
    </source>
</reference>
<dbReference type="GO" id="GO:0016779">
    <property type="term" value="F:nucleotidyltransferase activity"/>
    <property type="evidence" value="ECO:0007669"/>
    <property type="project" value="UniProtKB-KW"/>
</dbReference>
<dbReference type="InterPro" id="IPR002934">
    <property type="entry name" value="Polymerase_NTP_transf_dom"/>
</dbReference>
<keyword evidence="2" id="KW-1277">Toxin-antitoxin system</keyword>
<evidence type="ECO:0000313" key="11">
    <source>
        <dbReference type="EMBL" id="MBW4658479.1"/>
    </source>
</evidence>
<keyword evidence="4" id="KW-0548">Nucleotidyltransferase</keyword>
<evidence type="ECO:0000256" key="4">
    <source>
        <dbReference type="ARBA" id="ARBA00022695"/>
    </source>
</evidence>
<accession>A0A951QAX0</accession>
<reference evidence="11" key="2">
    <citation type="journal article" date="2022" name="Microbiol. Resour. Announc.">
        <title>Metagenome Sequencing to Explore Phylogenomics of Terrestrial Cyanobacteria.</title>
        <authorList>
            <person name="Ward R.D."/>
            <person name="Stajich J.E."/>
            <person name="Johansen J.R."/>
            <person name="Huntemann M."/>
            <person name="Clum A."/>
            <person name="Foster B."/>
            <person name="Foster B."/>
            <person name="Roux S."/>
            <person name="Palaniappan K."/>
            <person name="Varghese N."/>
            <person name="Mukherjee S."/>
            <person name="Reddy T.B.K."/>
            <person name="Daum C."/>
            <person name="Copeland A."/>
            <person name="Chen I.A."/>
            <person name="Ivanova N.N."/>
            <person name="Kyrpides N.C."/>
            <person name="Shapiro N."/>
            <person name="Eloe-Fadrosh E.A."/>
            <person name="Pietrasiak N."/>
        </authorList>
    </citation>
    <scope>NUCLEOTIDE SEQUENCE</scope>
    <source>
        <strain evidence="11">UHER 2000/2452</strain>
    </source>
</reference>
<evidence type="ECO:0000256" key="8">
    <source>
        <dbReference type="ARBA" id="ARBA00022842"/>
    </source>
</evidence>
<evidence type="ECO:0000256" key="3">
    <source>
        <dbReference type="ARBA" id="ARBA00022679"/>
    </source>
</evidence>
<evidence type="ECO:0000259" key="10">
    <source>
        <dbReference type="Pfam" id="PF01909"/>
    </source>
</evidence>
<gene>
    <name evidence="11" type="ORF">KME15_07380</name>
</gene>
<evidence type="ECO:0000256" key="5">
    <source>
        <dbReference type="ARBA" id="ARBA00022723"/>
    </source>
</evidence>
<sequence>MISELQSLMDDRLKVTSSQIAAFCQRWNITELALFGSVLRDDFRPDSDIDLLVTFAPDPVWSLFDWVDMKEELEAMLDRKVDIADKEKLKNPYRRYEILRTCQVLYESK</sequence>
<evidence type="ECO:0000256" key="1">
    <source>
        <dbReference type="ARBA" id="ARBA00001946"/>
    </source>
</evidence>
<dbReference type="Gene3D" id="3.30.460.10">
    <property type="entry name" value="Beta Polymerase, domain 2"/>
    <property type="match status" value="1"/>
</dbReference>
<dbReference type="Proteomes" id="UP000757435">
    <property type="component" value="Unassembled WGS sequence"/>
</dbReference>
<keyword evidence="3" id="KW-0808">Transferase</keyword>
<dbReference type="InterPro" id="IPR043519">
    <property type="entry name" value="NT_sf"/>
</dbReference>
<organism evidence="11 12">
    <name type="scientific">Drouetiella hepatica Uher 2000/2452</name>
    <dbReference type="NCBI Taxonomy" id="904376"/>
    <lineage>
        <taxon>Bacteria</taxon>
        <taxon>Bacillati</taxon>
        <taxon>Cyanobacteriota</taxon>
        <taxon>Cyanophyceae</taxon>
        <taxon>Oculatellales</taxon>
        <taxon>Oculatellaceae</taxon>
        <taxon>Drouetiella</taxon>
    </lineage>
</organism>
<comment type="similarity">
    <text evidence="9">Belongs to the MntA antitoxin family.</text>
</comment>
<dbReference type="SUPFAM" id="SSF81301">
    <property type="entry name" value="Nucleotidyltransferase"/>
    <property type="match status" value="1"/>
</dbReference>
<evidence type="ECO:0000256" key="7">
    <source>
        <dbReference type="ARBA" id="ARBA00022840"/>
    </source>
</evidence>
<dbReference type="PANTHER" id="PTHR33571:SF12">
    <property type="entry name" value="BSL3053 PROTEIN"/>
    <property type="match status" value="1"/>
</dbReference>
<keyword evidence="7" id="KW-0067">ATP-binding</keyword>
<protein>
    <submittedName>
        <fullName evidence="11">Nucleotidyltransferase family protein</fullName>
    </submittedName>
</protein>
<name>A0A951QAX0_9CYAN</name>
<feature type="domain" description="Polymerase nucleotidyl transferase" evidence="10">
    <location>
        <begin position="21"/>
        <end position="103"/>
    </location>
</feature>
<comment type="caution">
    <text evidence="11">The sequence shown here is derived from an EMBL/GenBank/DDBJ whole genome shotgun (WGS) entry which is preliminary data.</text>
</comment>
<dbReference type="GO" id="GO:0005524">
    <property type="term" value="F:ATP binding"/>
    <property type="evidence" value="ECO:0007669"/>
    <property type="project" value="UniProtKB-KW"/>
</dbReference>